<accession>A0ABQ7FVW1</accession>
<feature type="compositionally biased region" description="Basic and acidic residues" evidence="1">
    <location>
        <begin position="51"/>
        <end position="63"/>
    </location>
</feature>
<evidence type="ECO:0000313" key="3">
    <source>
        <dbReference type="Proteomes" id="UP000815325"/>
    </source>
</evidence>
<feature type="region of interest" description="Disordered" evidence="1">
    <location>
        <begin position="45"/>
        <end position="168"/>
    </location>
</feature>
<reference evidence="2" key="1">
    <citation type="submission" date="2017-08" db="EMBL/GenBank/DDBJ databases">
        <authorList>
            <person name="Polle J.E."/>
            <person name="Barry K."/>
            <person name="Cushman J."/>
            <person name="Schmutz J."/>
            <person name="Tran D."/>
            <person name="Hathwaick L.T."/>
            <person name="Yim W.C."/>
            <person name="Jenkins J."/>
            <person name="Mckie-Krisberg Z.M."/>
            <person name="Prochnik S."/>
            <person name="Lindquist E."/>
            <person name="Dockter R.B."/>
            <person name="Adam C."/>
            <person name="Molina H."/>
            <person name="Bunkerborg J."/>
            <person name="Jin E."/>
            <person name="Buchheim M."/>
            <person name="Magnuson J."/>
        </authorList>
    </citation>
    <scope>NUCLEOTIDE SEQUENCE</scope>
    <source>
        <strain evidence="2">CCAP 19/18</strain>
    </source>
</reference>
<feature type="compositionally biased region" description="Low complexity" evidence="1">
    <location>
        <begin position="113"/>
        <end position="136"/>
    </location>
</feature>
<sequence>MQGGPARSWMTFMMSRILEDVTKWGASSIVAAAQKQQQQGIAVEGVGGLRTKAEAGAEKEGSKEAACPTPPIQAKAEGAHERAAGSMDVDAADGLAGGEGPPEAGGYTFKQMQAVVSAAQAAQQQQQPPQQQLPLSKTGHPCPITVPLLPHTDSNAPPLLPTPVGECV</sequence>
<evidence type="ECO:0008006" key="4">
    <source>
        <dbReference type="Google" id="ProtNLM"/>
    </source>
</evidence>
<proteinExistence type="predicted"/>
<evidence type="ECO:0000313" key="2">
    <source>
        <dbReference type="EMBL" id="KAF5826514.1"/>
    </source>
</evidence>
<gene>
    <name evidence="2" type="ORF">DUNSADRAFT_2865</name>
</gene>
<comment type="caution">
    <text evidence="2">The sequence shown here is derived from an EMBL/GenBank/DDBJ whole genome shotgun (WGS) entry which is preliminary data.</text>
</comment>
<keyword evidence="3" id="KW-1185">Reference proteome</keyword>
<dbReference type="Proteomes" id="UP000815325">
    <property type="component" value="Unassembled WGS sequence"/>
</dbReference>
<organism evidence="2 3">
    <name type="scientific">Dunaliella salina</name>
    <name type="common">Green alga</name>
    <name type="synonym">Protococcus salinus</name>
    <dbReference type="NCBI Taxonomy" id="3046"/>
    <lineage>
        <taxon>Eukaryota</taxon>
        <taxon>Viridiplantae</taxon>
        <taxon>Chlorophyta</taxon>
        <taxon>core chlorophytes</taxon>
        <taxon>Chlorophyceae</taxon>
        <taxon>CS clade</taxon>
        <taxon>Chlamydomonadales</taxon>
        <taxon>Dunaliellaceae</taxon>
        <taxon>Dunaliella</taxon>
    </lineage>
</organism>
<name>A0ABQ7FVW1_DUNSA</name>
<evidence type="ECO:0000256" key="1">
    <source>
        <dbReference type="SAM" id="MobiDB-lite"/>
    </source>
</evidence>
<dbReference type="EMBL" id="MU070867">
    <property type="protein sequence ID" value="KAF5826514.1"/>
    <property type="molecule type" value="Genomic_DNA"/>
</dbReference>
<protein>
    <recommendedName>
        <fullName evidence="4">Encoded protein</fullName>
    </recommendedName>
</protein>